<dbReference type="EMBL" id="BOMN01000113">
    <property type="protein sequence ID" value="GIE24807.1"/>
    <property type="molecule type" value="Genomic_DNA"/>
</dbReference>
<protein>
    <submittedName>
        <fullName evidence="1">Uncharacterized protein</fullName>
    </submittedName>
</protein>
<dbReference type="RefSeq" id="WP_203841807.1">
    <property type="nucleotide sequence ID" value="NZ_BAAATV010000001.1"/>
</dbReference>
<name>A0ABQ4A1V2_9ACTN</name>
<evidence type="ECO:0000313" key="1">
    <source>
        <dbReference type="EMBL" id="GIE24807.1"/>
    </source>
</evidence>
<dbReference type="Proteomes" id="UP000603200">
    <property type="component" value="Unassembled WGS sequence"/>
</dbReference>
<accession>A0ABQ4A1V2</accession>
<comment type="caution">
    <text evidence="1">The sequence shown here is derived from an EMBL/GenBank/DDBJ whole genome shotgun (WGS) entry which is preliminary data.</text>
</comment>
<keyword evidence="2" id="KW-1185">Reference proteome</keyword>
<proteinExistence type="predicted"/>
<organism evidence="1 2">
    <name type="scientific">Winogradskya humida</name>
    <dbReference type="NCBI Taxonomy" id="113566"/>
    <lineage>
        <taxon>Bacteria</taxon>
        <taxon>Bacillati</taxon>
        <taxon>Actinomycetota</taxon>
        <taxon>Actinomycetes</taxon>
        <taxon>Micromonosporales</taxon>
        <taxon>Micromonosporaceae</taxon>
        <taxon>Winogradskya</taxon>
    </lineage>
</organism>
<evidence type="ECO:0000313" key="2">
    <source>
        <dbReference type="Proteomes" id="UP000603200"/>
    </source>
</evidence>
<reference evidence="1 2" key="1">
    <citation type="submission" date="2021-01" db="EMBL/GenBank/DDBJ databases">
        <title>Whole genome shotgun sequence of Actinoplanes humidus NBRC 14915.</title>
        <authorList>
            <person name="Komaki H."/>
            <person name="Tamura T."/>
        </authorList>
    </citation>
    <scope>NUCLEOTIDE SEQUENCE [LARGE SCALE GENOMIC DNA]</scope>
    <source>
        <strain evidence="1 2">NBRC 14915</strain>
    </source>
</reference>
<sequence>MTELFVAIAGFVTAVAVNEFSDLSPWLAERVIRGAARLWAYHDPELAEVYREEWAALVHERPGKVTKLLSAMPFLVVAVINFPRLTLRTLRSKPRSQQQVPRKTTLSAVERQREELVRRYLDQCRPFVRHLPFTACAILLSRTQGLGPEELQDAGALIGWLAILVSFSSLSRLTRELRRDLLGRPGPPTSRAVPMLTRIIVERLLALLARIRQRLGRFFRAFQLRVALALQSRLGGAVLSDMWL</sequence>
<gene>
    <name evidence="1" type="ORF">Ahu01nite_079090</name>
</gene>